<dbReference type="RefSeq" id="WP_090758818.1">
    <property type="nucleotide sequence ID" value="NZ_FNFB01000001.1"/>
</dbReference>
<feature type="transmembrane region" description="Helical" evidence="1">
    <location>
        <begin position="269"/>
        <end position="286"/>
    </location>
</feature>
<evidence type="ECO:0000256" key="1">
    <source>
        <dbReference type="SAM" id="Phobius"/>
    </source>
</evidence>
<dbReference type="AlphaFoldDB" id="A0A1G8SKW4"/>
<protein>
    <submittedName>
        <fullName evidence="2">Uncharacterized protein</fullName>
    </submittedName>
</protein>
<feature type="transmembrane region" description="Helical" evidence="1">
    <location>
        <begin position="155"/>
        <end position="173"/>
    </location>
</feature>
<keyword evidence="1" id="KW-0472">Membrane</keyword>
<evidence type="ECO:0000313" key="3">
    <source>
        <dbReference type="Proteomes" id="UP000198683"/>
    </source>
</evidence>
<name>A0A1G8SKW4_9ACTN</name>
<reference evidence="2 3" key="1">
    <citation type="submission" date="2016-10" db="EMBL/GenBank/DDBJ databases">
        <authorList>
            <person name="de Groot N.N."/>
        </authorList>
    </citation>
    <scope>NUCLEOTIDE SEQUENCE [LARGE SCALE GENOMIC DNA]</scope>
    <source>
        <strain evidence="2 3">CGMCC 4.5681</strain>
    </source>
</reference>
<keyword evidence="1" id="KW-0812">Transmembrane</keyword>
<evidence type="ECO:0000313" key="2">
    <source>
        <dbReference type="EMBL" id="SDJ29847.1"/>
    </source>
</evidence>
<feature type="transmembrane region" description="Helical" evidence="1">
    <location>
        <begin position="206"/>
        <end position="226"/>
    </location>
</feature>
<dbReference type="OrthoDB" id="3533005at2"/>
<sequence>MQEPRTEAPFPVPTALRFGAVLTSSGPVILTTFGAGRQSIGWFCSVMGSASHPMDGPYALETVPGELLFWGVLLLPVIVAGLLLRGSRRAALAAIVAVGAVLTFGLVTALFLPGLDPCTGEERAVVLPWPLLVCYPMAAGALLSVARMPLPRRPYATTLWAGAAGAAGWVAMFDRRPAYEERGLTVAYMRIPESFWDGLAWWSGEANAIGFPVVLVVLAAAATATVSMRWEHVAGTAAAAVLLLFPLLDVAMYISRHSGDFDMSLADCVRWSLLVAAVLVASATWSRQVRVLARSMTKQVVAGRAKGLAVAAVVAVGGIWLIASSFTPTR</sequence>
<dbReference type="Proteomes" id="UP000198683">
    <property type="component" value="Unassembled WGS sequence"/>
</dbReference>
<feature type="transmembrane region" description="Helical" evidence="1">
    <location>
        <begin position="67"/>
        <end position="84"/>
    </location>
</feature>
<gene>
    <name evidence="2" type="ORF">SAMN05421874_101359</name>
</gene>
<keyword evidence="1" id="KW-1133">Transmembrane helix</keyword>
<organism evidence="2 3">
    <name type="scientific">Nonomuraea maritima</name>
    <dbReference type="NCBI Taxonomy" id="683260"/>
    <lineage>
        <taxon>Bacteria</taxon>
        <taxon>Bacillati</taxon>
        <taxon>Actinomycetota</taxon>
        <taxon>Actinomycetes</taxon>
        <taxon>Streptosporangiales</taxon>
        <taxon>Streptosporangiaceae</taxon>
        <taxon>Nonomuraea</taxon>
    </lineage>
</organism>
<keyword evidence="3" id="KW-1185">Reference proteome</keyword>
<feature type="transmembrane region" description="Helical" evidence="1">
    <location>
        <begin position="233"/>
        <end position="254"/>
    </location>
</feature>
<dbReference type="EMBL" id="FNFB01000001">
    <property type="protein sequence ID" value="SDJ29847.1"/>
    <property type="molecule type" value="Genomic_DNA"/>
</dbReference>
<accession>A0A1G8SKW4</accession>
<feature type="transmembrane region" description="Helical" evidence="1">
    <location>
        <begin position="307"/>
        <end position="326"/>
    </location>
</feature>
<feature type="transmembrane region" description="Helical" evidence="1">
    <location>
        <begin position="91"/>
        <end position="112"/>
    </location>
</feature>
<feature type="transmembrane region" description="Helical" evidence="1">
    <location>
        <begin position="124"/>
        <end position="143"/>
    </location>
</feature>
<proteinExistence type="predicted"/>